<sequence>MSIFQIIGAVVWLYALSVLKRSKLYAFFFIVGSVGLFFILITLSDPYWIWFFTHAVMHGIGWLGSLTHMSEIMPKYGLVSIYNSTSPVTMMIDYECSGIIETTAFVSLVVFLPIL</sequence>
<keyword evidence="1" id="KW-0472">Membrane</keyword>
<feature type="transmembrane region" description="Helical" evidence="1">
    <location>
        <begin position="47"/>
        <end position="66"/>
    </location>
</feature>
<keyword evidence="1" id="KW-1133">Transmembrane helix</keyword>
<dbReference type="InterPro" id="IPR017541">
    <property type="entry name" value="Exosort-XrtG"/>
</dbReference>
<reference evidence="2 3" key="1">
    <citation type="journal article" date="2019" name="Appl. Microbiol. Biotechnol.">
        <title>Uncovering carbohydrate metabolism through a genotype-phenotype association study of 56 lactic acid bacteria genomes.</title>
        <authorList>
            <person name="Buron-Moles G."/>
            <person name="Chailyan A."/>
            <person name="Dolejs I."/>
            <person name="Forster J."/>
            <person name="Miks M.H."/>
        </authorList>
    </citation>
    <scope>NUCLEOTIDE SEQUENCE [LARGE SCALE GENOMIC DNA]</scope>
    <source>
        <strain evidence="2 3">ATCC 49373</strain>
    </source>
</reference>
<name>A0A4V3A3P8_9LACO</name>
<organism evidence="2 3">
    <name type="scientific">Secundilactobacillus malefermentans</name>
    <dbReference type="NCBI Taxonomy" id="176292"/>
    <lineage>
        <taxon>Bacteria</taxon>
        <taxon>Bacillati</taxon>
        <taxon>Bacillota</taxon>
        <taxon>Bacilli</taxon>
        <taxon>Lactobacillales</taxon>
        <taxon>Lactobacillaceae</taxon>
        <taxon>Secundilactobacillus</taxon>
    </lineage>
</organism>
<evidence type="ECO:0000313" key="3">
    <source>
        <dbReference type="Proteomes" id="UP000294854"/>
    </source>
</evidence>
<proteinExistence type="predicted"/>
<feature type="transmembrane region" description="Helical" evidence="1">
    <location>
        <begin position="24"/>
        <end position="41"/>
    </location>
</feature>
<dbReference type="Proteomes" id="UP000294854">
    <property type="component" value="Unassembled WGS sequence"/>
</dbReference>
<protein>
    <submittedName>
        <fullName evidence="2">Uncharacterized protein</fullName>
    </submittedName>
</protein>
<evidence type="ECO:0000313" key="2">
    <source>
        <dbReference type="EMBL" id="TDG75435.1"/>
    </source>
</evidence>
<accession>A0A4V3A3P8</accession>
<dbReference type="EMBL" id="PUFO01000066">
    <property type="protein sequence ID" value="TDG75435.1"/>
    <property type="molecule type" value="Genomic_DNA"/>
</dbReference>
<keyword evidence="1" id="KW-0812">Transmembrane</keyword>
<dbReference type="AlphaFoldDB" id="A0A4V3A3P8"/>
<dbReference type="NCBIfam" id="TIGR03110">
    <property type="entry name" value="exosort_Gpos"/>
    <property type="match status" value="1"/>
</dbReference>
<evidence type="ECO:0000256" key="1">
    <source>
        <dbReference type="SAM" id="Phobius"/>
    </source>
</evidence>
<gene>
    <name evidence="2" type="ORF">C5L31_000309</name>
</gene>
<keyword evidence="3" id="KW-1185">Reference proteome</keyword>
<comment type="caution">
    <text evidence="2">The sequence shown here is derived from an EMBL/GenBank/DDBJ whole genome shotgun (WGS) entry which is preliminary data.</text>
</comment>
<dbReference type="STRING" id="1122149.FD44_GL001467"/>